<evidence type="ECO:0000256" key="1">
    <source>
        <dbReference type="ARBA" id="ARBA00007249"/>
    </source>
</evidence>
<feature type="domain" description="Tr-type G" evidence="4">
    <location>
        <begin position="56"/>
        <end position="169"/>
    </location>
</feature>
<dbReference type="InterPro" id="IPR000795">
    <property type="entry name" value="T_Tr_GTP-bd_dom"/>
</dbReference>
<accession>A0AA86U4H3</accession>
<dbReference type="InterPro" id="IPR050100">
    <property type="entry name" value="TRAFAC_GTPase_members"/>
</dbReference>
<dbReference type="PANTHER" id="PTHR23115">
    <property type="entry name" value="TRANSLATION FACTOR"/>
    <property type="match status" value="1"/>
</dbReference>
<proteinExistence type="inferred from homology"/>
<protein>
    <submittedName>
        <fullName evidence="5">Elongation factor 1-alpha</fullName>
    </submittedName>
    <submittedName>
        <fullName evidence="6">Elongation_factor 1-alpha</fullName>
    </submittedName>
</protein>
<dbReference type="InterPro" id="IPR009000">
    <property type="entry name" value="Transl_B-barrel_sf"/>
</dbReference>
<dbReference type="Proteomes" id="UP001642409">
    <property type="component" value="Unassembled WGS sequence"/>
</dbReference>
<gene>
    <name evidence="5" type="ORF">HINF_LOCUS18093</name>
    <name evidence="6" type="ORF">HINF_LOCUS2723</name>
</gene>
<organism evidence="5">
    <name type="scientific">Hexamita inflata</name>
    <dbReference type="NCBI Taxonomy" id="28002"/>
    <lineage>
        <taxon>Eukaryota</taxon>
        <taxon>Metamonada</taxon>
        <taxon>Diplomonadida</taxon>
        <taxon>Hexamitidae</taxon>
        <taxon>Hexamitinae</taxon>
        <taxon>Hexamita</taxon>
    </lineage>
</organism>
<dbReference type="SUPFAM" id="SSF50465">
    <property type="entry name" value="EF-Tu/eEF-1alpha/eIF2-gamma C-terminal domain"/>
    <property type="match status" value="1"/>
</dbReference>
<dbReference type="GO" id="GO:0005525">
    <property type="term" value="F:GTP binding"/>
    <property type="evidence" value="ECO:0007669"/>
    <property type="project" value="UniProtKB-KW"/>
</dbReference>
<keyword evidence="5" id="KW-0648">Protein biosynthesis</keyword>
<evidence type="ECO:0000256" key="2">
    <source>
        <dbReference type="ARBA" id="ARBA00022741"/>
    </source>
</evidence>
<sequence length="370" mass="41589">MITNKVVINGCVGTGKTTLANLLVNYKSKNSQIEDHYQDYEIKLSNQLIIFKSTNKNYIKNMISGVISTNIAVFMISALFEQEYDQIIQHFCFLSALGIQNLVVVINKMDQENVSYSKDRFVEIQTKLQQSTLMNNMQISYVPVSALNNENIVSKSEKMQWYTGLSLLDTLNSIKVNFPNKTDQPLCIPVEEVYKVSSVGMVPSGHIQSGSLKPGMNVHVFPTSEILTVDSFQMGDLNEKQAFPGYMVGFSLKSQPKLGIKQGFIISDARLPIKKHFQAYIYFTSIPDEQNLIITLNHATIHCSYSVVHKVSKQFKYKSAQIGEGLFVVKISPNGPFYAEKCSQNFQLGRFEVKRGEETIGTGIVTEIVE</sequence>
<dbReference type="Gene3D" id="2.40.30.10">
    <property type="entry name" value="Translation factors"/>
    <property type="match status" value="2"/>
</dbReference>
<dbReference type="EMBL" id="CATOUU010000464">
    <property type="protein sequence ID" value="CAI9930448.1"/>
    <property type="molecule type" value="Genomic_DNA"/>
</dbReference>
<dbReference type="InterPro" id="IPR009001">
    <property type="entry name" value="Transl_elong_EF1A/Init_IF2_C"/>
</dbReference>
<dbReference type="GO" id="GO:0003924">
    <property type="term" value="F:GTPase activity"/>
    <property type="evidence" value="ECO:0007669"/>
    <property type="project" value="InterPro"/>
</dbReference>
<evidence type="ECO:0000259" key="4">
    <source>
        <dbReference type="Pfam" id="PF00009"/>
    </source>
</evidence>
<dbReference type="SUPFAM" id="SSF50447">
    <property type="entry name" value="Translation proteins"/>
    <property type="match status" value="1"/>
</dbReference>
<evidence type="ECO:0000256" key="3">
    <source>
        <dbReference type="ARBA" id="ARBA00023134"/>
    </source>
</evidence>
<dbReference type="GO" id="GO:0003746">
    <property type="term" value="F:translation elongation factor activity"/>
    <property type="evidence" value="ECO:0007669"/>
    <property type="project" value="UniProtKB-KW"/>
</dbReference>
<dbReference type="Pfam" id="PF00009">
    <property type="entry name" value="GTP_EFTU"/>
    <property type="match status" value="1"/>
</dbReference>
<dbReference type="InterPro" id="IPR027417">
    <property type="entry name" value="P-loop_NTPase"/>
</dbReference>
<evidence type="ECO:0000313" key="7">
    <source>
        <dbReference type="Proteomes" id="UP001642409"/>
    </source>
</evidence>
<reference evidence="6 7" key="2">
    <citation type="submission" date="2024-07" db="EMBL/GenBank/DDBJ databases">
        <authorList>
            <person name="Akdeniz Z."/>
        </authorList>
    </citation>
    <scope>NUCLEOTIDE SEQUENCE [LARGE SCALE GENOMIC DNA]</scope>
</reference>
<dbReference type="EMBL" id="CAXDID020000005">
    <property type="protein sequence ID" value="CAL5974178.1"/>
    <property type="molecule type" value="Genomic_DNA"/>
</dbReference>
<name>A0AA86U4H3_9EUKA</name>
<keyword evidence="2" id="KW-0547">Nucleotide-binding</keyword>
<evidence type="ECO:0000313" key="6">
    <source>
        <dbReference type="EMBL" id="CAL5974178.1"/>
    </source>
</evidence>
<evidence type="ECO:0000313" key="5">
    <source>
        <dbReference type="EMBL" id="CAI9930448.1"/>
    </source>
</evidence>
<dbReference type="SUPFAM" id="SSF52540">
    <property type="entry name" value="P-loop containing nucleoside triphosphate hydrolases"/>
    <property type="match status" value="1"/>
</dbReference>
<reference evidence="5" key="1">
    <citation type="submission" date="2023-06" db="EMBL/GenBank/DDBJ databases">
        <authorList>
            <person name="Kurt Z."/>
        </authorList>
    </citation>
    <scope>NUCLEOTIDE SEQUENCE</scope>
</reference>
<keyword evidence="5" id="KW-0251">Elongation factor</keyword>
<dbReference type="Gene3D" id="3.40.50.300">
    <property type="entry name" value="P-loop containing nucleotide triphosphate hydrolases"/>
    <property type="match status" value="1"/>
</dbReference>
<dbReference type="AlphaFoldDB" id="A0AA86U4H3"/>
<comment type="similarity">
    <text evidence="1">Belongs to the TRAFAC class translation factor GTPase superfamily. Classic translation factor GTPase family. EF-Tu/EF-1A subfamily.</text>
</comment>
<keyword evidence="7" id="KW-1185">Reference proteome</keyword>
<comment type="caution">
    <text evidence="5">The sequence shown here is derived from an EMBL/GenBank/DDBJ whole genome shotgun (WGS) entry which is preliminary data.</text>
</comment>
<keyword evidence="3" id="KW-0342">GTP-binding</keyword>